<dbReference type="Proteomes" id="UP001160148">
    <property type="component" value="Unassembled WGS sequence"/>
</dbReference>
<accession>A0AAV0Y2E6</accession>
<dbReference type="AlphaFoldDB" id="A0AAV0Y2E6"/>
<comment type="caution">
    <text evidence="1">The sequence shown here is derived from an EMBL/GenBank/DDBJ whole genome shotgun (WGS) entry which is preliminary data.</text>
</comment>
<proteinExistence type="predicted"/>
<protein>
    <submittedName>
        <fullName evidence="1">Uncharacterized protein</fullName>
    </submittedName>
</protein>
<name>A0AAV0Y2E6_9HEMI</name>
<dbReference type="EMBL" id="CARXXK010001195">
    <property type="protein sequence ID" value="CAI6374342.1"/>
    <property type="molecule type" value="Genomic_DNA"/>
</dbReference>
<evidence type="ECO:0000313" key="1">
    <source>
        <dbReference type="EMBL" id="CAI6374342.1"/>
    </source>
</evidence>
<reference evidence="1 2" key="1">
    <citation type="submission" date="2023-01" db="EMBL/GenBank/DDBJ databases">
        <authorList>
            <person name="Whitehead M."/>
        </authorList>
    </citation>
    <scope>NUCLEOTIDE SEQUENCE [LARGE SCALE GENOMIC DNA]</scope>
</reference>
<sequence>MINATTSNDEIEDPYMKKINIRSSEVKEFVKKDFVDLLSPETLNFFSRFSISTEFFNVDPDTWETREDYQKGLKIVKNLMVVNDVAE</sequence>
<gene>
    <name evidence="1" type="ORF">MEUPH1_LOCUS27979</name>
</gene>
<evidence type="ECO:0000313" key="2">
    <source>
        <dbReference type="Proteomes" id="UP001160148"/>
    </source>
</evidence>
<organism evidence="1 2">
    <name type="scientific">Macrosiphum euphorbiae</name>
    <name type="common">potato aphid</name>
    <dbReference type="NCBI Taxonomy" id="13131"/>
    <lineage>
        <taxon>Eukaryota</taxon>
        <taxon>Metazoa</taxon>
        <taxon>Ecdysozoa</taxon>
        <taxon>Arthropoda</taxon>
        <taxon>Hexapoda</taxon>
        <taxon>Insecta</taxon>
        <taxon>Pterygota</taxon>
        <taxon>Neoptera</taxon>
        <taxon>Paraneoptera</taxon>
        <taxon>Hemiptera</taxon>
        <taxon>Sternorrhyncha</taxon>
        <taxon>Aphidomorpha</taxon>
        <taxon>Aphidoidea</taxon>
        <taxon>Aphididae</taxon>
        <taxon>Macrosiphini</taxon>
        <taxon>Macrosiphum</taxon>
    </lineage>
</organism>
<keyword evidence="2" id="KW-1185">Reference proteome</keyword>